<reference evidence="1 2" key="1">
    <citation type="submission" date="2020-10" db="EMBL/GenBank/DDBJ databases">
        <title>Sequencing the genomes of 1000 actinobacteria strains.</title>
        <authorList>
            <person name="Klenk H.-P."/>
        </authorList>
    </citation>
    <scope>NUCLEOTIDE SEQUENCE [LARGE SCALE GENOMIC DNA]</scope>
    <source>
        <strain evidence="1 2">DSM 44653</strain>
    </source>
</reference>
<comment type="caution">
    <text evidence="1">The sequence shown here is derived from an EMBL/GenBank/DDBJ whole genome shotgun (WGS) entry which is preliminary data.</text>
</comment>
<dbReference type="Proteomes" id="UP000631670">
    <property type="component" value="Unassembled WGS sequence"/>
</dbReference>
<evidence type="ECO:0000313" key="2">
    <source>
        <dbReference type="Proteomes" id="UP000631670"/>
    </source>
</evidence>
<gene>
    <name evidence="1" type="ORF">H4696_008934</name>
</gene>
<organism evidence="1 2">
    <name type="scientific">Amycolatopsis lexingtonensis</name>
    <dbReference type="NCBI Taxonomy" id="218822"/>
    <lineage>
        <taxon>Bacteria</taxon>
        <taxon>Bacillati</taxon>
        <taxon>Actinomycetota</taxon>
        <taxon>Actinomycetes</taxon>
        <taxon>Pseudonocardiales</taxon>
        <taxon>Pseudonocardiaceae</taxon>
        <taxon>Amycolatopsis</taxon>
    </lineage>
</organism>
<dbReference type="RefSeq" id="WP_264086336.1">
    <property type="nucleotide sequence ID" value="NZ_JADBEG010000001.1"/>
</dbReference>
<dbReference type="EMBL" id="JADBEG010000001">
    <property type="protein sequence ID" value="MBE1501834.1"/>
    <property type="molecule type" value="Genomic_DNA"/>
</dbReference>
<evidence type="ECO:0000313" key="1">
    <source>
        <dbReference type="EMBL" id="MBE1501834.1"/>
    </source>
</evidence>
<protein>
    <submittedName>
        <fullName evidence="1">Uncharacterized protein</fullName>
    </submittedName>
</protein>
<sequence length="42" mass="4261">MQEITKVIAASADAAVEAAGVLELQFDEHTAEALAFGGKTGV</sequence>
<keyword evidence="2" id="KW-1185">Reference proteome</keyword>
<name>A0ABR9IF85_9PSEU</name>
<accession>A0ABR9IF85</accession>
<proteinExistence type="predicted"/>